<dbReference type="Proteomes" id="UP000230392">
    <property type="component" value="Unassembled WGS sequence"/>
</dbReference>
<evidence type="ECO:0000313" key="2">
    <source>
        <dbReference type="Proteomes" id="UP000230392"/>
    </source>
</evidence>
<name>A0A2G9YB10_9BACT</name>
<accession>A0A2G9YB10</accession>
<dbReference type="AlphaFoldDB" id="A0A2G9YB10"/>
<dbReference type="InterPro" id="IPR014942">
    <property type="entry name" value="AbiEii"/>
</dbReference>
<organism evidence="1 2">
    <name type="scientific">bacterium (Candidatus Ratteibacteria) CG23_combo_of_CG06-09_8_20_14_all_48_7</name>
    <dbReference type="NCBI Taxonomy" id="2014292"/>
    <lineage>
        <taxon>Bacteria</taxon>
        <taxon>Candidatus Ratteibacteria</taxon>
    </lineage>
</organism>
<comment type="caution">
    <text evidence="1">The sequence shown here is derived from an EMBL/GenBank/DDBJ whole genome shotgun (WGS) entry which is preliminary data.</text>
</comment>
<dbReference type="EMBL" id="PCRF01000229">
    <property type="protein sequence ID" value="PIP15933.1"/>
    <property type="molecule type" value="Genomic_DNA"/>
</dbReference>
<evidence type="ECO:0000313" key="1">
    <source>
        <dbReference type="EMBL" id="PIP15933.1"/>
    </source>
</evidence>
<dbReference type="Pfam" id="PF08843">
    <property type="entry name" value="AbiEii"/>
    <property type="match status" value="1"/>
</dbReference>
<dbReference type="Gene3D" id="3.10.450.620">
    <property type="entry name" value="JHP933, nucleotidyltransferase-like core domain"/>
    <property type="match status" value="1"/>
</dbReference>
<proteinExistence type="predicted"/>
<reference evidence="1 2" key="1">
    <citation type="submission" date="2017-09" db="EMBL/GenBank/DDBJ databases">
        <title>Depth-based differentiation of microbial function through sediment-hosted aquifers and enrichment of novel symbionts in the deep terrestrial subsurface.</title>
        <authorList>
            <person name="Probst A.J."/>
            <person name="Ladd B."/>
            <person name="Jarett J.K."/>
            <person name="Geller-Mcgrath D.E."/>
            <person name="Sieber C.M."/>
            <person name="Emerson J.B."/>
            <person name="Anantharaman K."/>
            <person name="Thomas B.C."/>
            <person name="Malmstrom R."/>
            <person name="Stieglmeier M."/>
            <person name="Klingl A."/>
            <person name="Woyke T."/>
            <person name="Ryan C.M."/>
            <person name="Banfield J.F."/>
        </authorList>
    </citation>
    <scope>NUCLEOTIDE SEQUENCE [LARGE SCALE GENOMIC DNA]</scope>
    <source>
        <strain evidence="1">CG23_combo_of_CG06-09_8_20_14_all_48_7</strain>
    </source>
</reference>
<protein>
    <recommendedName>
        <fullName evidence="3">Nucleotidyl transferase AbiEii/AbiGii toxin family protein</fullName>
    </recommendedName>
</protein>
<evidence type="ECO:0008006" key="3">
    <source>
        <dbReference type="Google" id="ProtNLM"/>
    </source>
</evidence>
<sequence>MLHEKGTFRLTAFLGGTALRFLYNLPRFSEDLDFSMVKKSAGYSFPDIIGRIKEEFTLAGYNLSVSYNDKKIVQHAFFKFRDLMYETGISPLKEQNFSIKIEIDTNPPRGAVLKTEIVNKYFPMAFLSYDLPSLFAGKIHAILNRKYTKGRDLFDLGWYLSRWKDLSPNITLLQNGLVQTDWKERFPTREDWRRYLYDVVEKVDWKRVANDVTSFLENPADLNIFTRENILHLIQPQKNAP</sequence>
<gene>
    <name evidence="1" type="ORF">COX46_04685</name>
</gene>